<sequence>MRSLLSFMLSLLLLFGWIRPAMAGTELNWIEVETNRSGYEKATGPREWQFPRDFGPHEAYQTEWWYYTGNLETEAGRAFGFQLTFFRQAVKPTEVQATSDWRNNQIYSAHFTVSDIQAKQFYDFERFSRSGNGLAGANSEPYTVWLEDWSVDTIDNRIVKINAEDSDIKINLDVENLMKPVLQGDHGFSVKGIDPGNASQYYSLVQQKTHGTIEIKGESHQVKGLTWKDHEFSTSALSQGTVGWDWFSIQLNDGSALMLYLLRRENGELEATSAGKYVAADGQTTALTLDDWQIAVLDRWQSPHSKATYPSQWKLAIPKLGLNLQAQAWMNDQELNTATATYWEGAVKYDGVKQDKPVSGNGYVELTGYATRLDTVLGDRTQLSDN</sequence>
<comment type="caution">
    <text evidence="3">The sequence shown here is derived from an EMBL/GenBank/DDBJ whole genome shotgun (WGS) entry which is preliminary data.</text>
</comment>
<keyword evidence="4" id="KW-1185">Reference proteome</keyword>
<dbReference type="PANTHER" id="PTHR38591:SF1">
    <property type="entry name" value="BLL1000 PROTEIN"/>
    <property type="match status" value="1"/>
</dbReference>
<proteinExistence type="predicted"/>
<keyword evidence="1" id="KW-0732">Signal</keyword>
<feature type="chain" id="PRO_5037158491" description="AttH domain-containing protein" evidence="1">
    <location>
        <begin position="24"/>
        <end position="386"/>
    </location>
</feature>
<dbReference type="InterPro" id="IPR010791">
    <property type="entry name" value="AttH_dom"/>
</dbReference>
<name>A0A928VU60_9CYAN</name>
<reference evidence="3" key="1">
    <citation type="submission" date="2020-10" db="EMBL/GenBank/DDBJ databases">
        <authorList>
            <person name="Castelo-Branco R."/>
            <person name="Eusebio N."/>
            <person name="Adriana R."/>
            <person name="Vieira A."/>
            <person name="Brugerolle De Fraissinette N."/>
            <person name="Rezende De Castro R."/>
            <person name="Schneider M.P."/>
            <person name="Vasconcelos V."/>
            <person name="Leao P.N."/>
        </authorList>
    </citation>
    <scope>NUCLEOTIDE SEQUENCE</scope>
    <source>
        <strain evidence="3">LEGE 11480</strain>
    </source>
</reference>
<dbReference type="Pfam" id="PF07143">
    <property type="entry name" value="CrtC"/>
    <property type="match status" value="1"/>
</dbReference>
<gene>
    <name evidence="3" type="ORF">IQ266_20505</name>
</gene>
<dbReference type="Pfam" id="PF17186">
    <property type="entry name" value="Lipocalin_9"/>
    <property type="match status" value="1"/>
</dbReference>
<organism evidence="3 4">
    <name type="scientific">Romeriopsis navalis LEGE 11480</name>
    <dbReference type="NCBI Taxonomy" id="2777977"/>
    <lineage>
        <taxon>Bacteria</taxon>
        <taxon>Bacillati</taxon>
        <taxon>Cyanobacteriota</taxon>
        <taxon>Cyanophyceae</taxon>
        <taxon>Leptolyngbyales</taxon>
        <taxon>Leptolyngbyaceae</taxon>
        <taxon>Romeriopsis</taxon>
        <taxon>Romeriopsis navalis</taxon>
    </lineage>
</organism>
<evidence type="ECO:0000256" key="1">
    <source>
        <dbReference type="SAM" id="SignalP"/>
    </source>
</evidence>
<dbReference type="AlphaFoldDB" id="A0A928VU60"/>
<feature type="signal peptide" evidence="1">
    <location>
        <begin position="1"/>
        <end position="23"/>
    </location>
</feature>
<protein>
    <recommendedName>
        <fullName evidence="2">AttH domain-containing protein</fullName>
    </recommendedName>
</protein>
<dbReference type="SUPFAM" id="SSF159245">
    <property type="entry name" value="AttH-like"/>
    <property type="match status" value="1"/>
</dbReference>
<feature type="domain" description="AttH" evidence="2">
    <location>
        <begin position="62"/>
        <end position="234"/>
    </location>
</feature>
<dbReference type="PANTHER" id="PTHR38591">
    <property type="entry name" value="HYDROLASE"/>
    <property type="match status" value="1"/>
</dbReference>
<evidence type="ECO:0000313" key="4">
    <source>
        <dbReference type="Proteomes" id="UP000625316"/>
    </source>
</evidence>
<dbReference type="Gene3D" id="2.40.370.10">
    <property type="entry name" value="AttH-like domain"/>
    <property type="match status" value="2"/>
</dbReference>
<accession>A0A928VU60</accession>
<evidence type="ECO:0000313" key="3">
    <source>
        <dbReference type="EMBL" id="MBE9032124.1"/>
    </source>
</evidence>
<evidence type="ECO:0000259" key="2">
    <source>
        <dbReference type="Pfam" id="PF07143"/>
    </source>
</evidence>
<dbReference type="RefSeq" id="WP_264326947.1">
    <property type="nucleotide sequence ID" value="NZ_JADEXQ010000089.1"/>
</dbReference>
<dbReference type="Proteomes" id="UP000625316">
    <property type="component" value="Unassembled WGS sequence"/>
</dbReference>
<dbReference type="InterPro" id="IPR023374">
    <property type="entry name" value="AttH-like_dom_sf"/>
</dbReference>
<dbReference type="EMBL" id="JADEXQ010000089">
    <property type="protein sequence ID" value="MBE9032124.1"/>
    <property type="molecule type" value="Genomic_DNA"/>
</dbReference>